<dbReference type="AlphaFoldDB" id="A0A2K9NRU3"/>
<sequence length="368" mass="42289">MNRLLAEYQNDILILFKNHYRRLITKGVGFDFPDVLKDTLIDLNIKEAKPEEIYFLKSWFELVHHQSYFENFTEHPFTEIIFHSPHHVQVIGLHKKDSFEMDHLSEEDFQLSLEVLSLKSQISWNFKEPFASFNIKVKNLSLRATLIHYSTSANSKSKVFLRAIPSSTPSLDLFHLEQEASELLKMIVKEKKNVLISGGTGSGKTTLLRSLIAHIPREEHIIVLEDTYEILNQHPNQTSFLANKEQSNKSLKDYCAYSLRMSPERLIVGEMRSTEVVPFLLAMNTGHKGLMSTIHASSAVDALSRISLLFSLFSESKDISFALVTKLVCKNVDYVIHLEHKRITEICRVIGSESETPFYERLYEAPSI</sequence>
<evidence type="ECO:0000256" key="1">
    <source>
        <dbReference type="ARBA" id="ARBA00006611"/>
    </source>
</evidence>
<dbReference type="RefSeq" id="WP_102243108.1">
    <property type="nucleotide sequence ID" value="NZ_CP025704.1"/>
</dbReference>
<dbReference type="GO" id="GO:0016887">
    <property type="term" value="F:ATP hydrolysis activity"/>
    <property type="evidence" value="ECO:0007669"/>
    <property type="project" value="InterPro"/>
</dbReference>
<dbReference type="InterPro" id="IPR050921">
    <property type="entry name" value="T4SS_GSP_E_ATPase"/>
</dbReference>
<dbReference type="Gene3D" id="3.40.50.300">
    <property type="entry name" value="P-loop containing nucleotide triphosphate hydrolases"/>
    <property type="match status" value="1"/>
</dbReference>
<evidence type="ECO:0000313" key="4">
    <source>
        <dbReference type="Proteomes" id="UP000235584"/>
    </source>
</evidence>
<proteinExistence type="inferred from homology"/>
<dbReference type="InterPro" id="IPR001482">
    <property type="entry name" value="T2SS/T4SS_dom"/>
</dbReference>
<accession>A0A2K9NRU3</accession>
<protein>
    <recommendedName>
        <fullName evidence="2">Bacterial type II secretion system protein E domain-containing protein</fullName>
    </recommendedName>
</protein>
<dbReference type="SUPFAM" id="SSF52540">
    <property type="entry name" value="P-loop containing nucleoside triphosphate hydrolases"/>
    <property type="match status" value="1"/>
</dbReference>
<dbReference type="Pfam" id="PF00437">
    <property type="entry name" value="T2SSE"/>
    <property type="match status" value="1"/>
</dbReference>
<evidence type="ECO:0000259" key="2">
    <source>
        <dbReference type="Pfam" id="PF00437"/>
    </source>
</evidence>
<dbReference type="CDD" id="cd01130">
    <property type="entry name" value="VirB11-like_ATPase"/>
    <property type="match status" value="1"/>
</dbReference>
<name>A0A2K9NRU3_BACTC</name>
<dbReference type="Proteomes" id="UP000235584">
    <property type="component" value="Chromosome"/>
</dbReference>
<comment type="similarity">
    <text evidence="1">Belongs to the GSP E family.</text>
</comment>
<feature type="domain" description="Bacterial type II secretion system protein E" evidence="2">
    <location>
        <begin position="135"/>
        <end position="309"/>
    </location>
</feature>
<gene>
    <name evidence="3" type="ORF">C0V70_06770</name>
</gene>
<evidence type="ECO:0000313" key="3">
    <source>
        <dbReference type="EMBL" id="AUN97815.1"/>
    </source>
</evidence>
<dbReference type="PANTHER" id="PTHR30486:SF6">
    <property type="entry name" value="TYPE IV PILUS RETRACTATION ATPASE PILT"/>
    <property type="match status" value="1"/>
</dbReference>
<keyword evidence="4" id="KW-1185">Reference proteome</keyword>
<reference evidence="3 4" key="1">
    <citation type="submission" date="2018-01" db="EMBL/GenBank/DDBJ databases">
        <title>Complete genome sequence of Bacteriovorax stolpii DSM12778.</title>
        <authorList>
            <person name="Tang B."/>
            <person name="Chang J."/>
        </authorList>
    </citation>
    <scope>NUCLEOTIDE SEQUENCE [LARGE SCALE GENOMIC DNA]</scope>
    <source>
        <strain evidence="3 4">DSM 12778</strain>
    </source>
</reference>
<dbReference type="EMBL" id="CP025704">
    <property type="protein sequence ID" value="AUN97815.1"/>
    <property type="molecule type" value="Genomic_DNA"/>
</dbReference>
<dbReference type="KEGG" id="bsto:C0V70_06770"/>
<dbReference type="PANTHER" id="PTHR30486">
    <property type="entry name" value="TWITCHING MOTILITY PROTEIN PILT"/>
    <property type="match status" value="1"/>
</dbReference>
<dbReference type="InterPro" id="IPR027417">
    <property type="entry name" value="P-loop_NTPase"/>
</dbReference>
<organism evidence="3 4">
    <name type="scientific">Bacteriovorax stolpii</name>
    <name type="common">Bdellovibrio stolpii</name>
    <dbReference type="NCBI Taxonomy" id="960"/>
    <lineage>
        <taxon>Bacteria</taxon>
        <taxon>Pseudomonadati</taxon>
        <taxon>Bdellovibrionota</taxon>
        <taxon>Bacteriovoracia</taxon>
        <taxon>Bacteriovoracales</taxon>
        <taxon>Bacteriovoracaceae</taxon>
        <taxon>Bacteriovorax</taxon>
    </lineage>
</organism>